<dbReference type="OrthoDB" id="9999706at2759"/>
<reference evidence="2 3" key="1">
    <citation type="journal article" date="2014" name="Nat. Commun.">
        <title>Klebsormidium flaccidum genome reveals primary factors for plant terrestrial adaptation.</title>
        <authorList>
            <person name="Hori K."/>
            <person name="Maruyama F."/>
            <person name="Fujisawa T."/>
            <person name="Togashi T."/>
            <person name="Yamamoto N."/>
            <person name="Seo M."/>
            <person name="Sato S."/>
            <person name="Yamada T."/>
            <person name="Mori H."/>
            <person name="Tajima N."/>
            <person name="Moriyama T."/>
            <person name="Ikeuchi M."/>
            <person name="Watanabe M."/>
            <person name="Wada H."/>
            <person name="Kobayashi K."/>
            <person name="Saito M."/>
            <person name="Masuda T."/>
            <person name="Sasaki-Sekimoto Y."/>
            <person name="Mashiguchi K."/>
            <person name="Awai K."/>
            <person name="Shimojima M."/>
            <person name="Masuda S."/>
            <person name="Iwai M."/>
            <person name="Nobusawa T."/>
            <person name="Narise T."/>
            <person name="Kondo S."/>
            <person name="Saito H."/>
            <person name="Sato R."/>
            <person name="Murakawa M."/>
            <person name="Ihara Y."/>
            <person name="Oshima-Yamada Y."/>
            <person name="Ohtaka K."/>
            <person name="Satoh M."/>
            <person name="Sonobe K."/>
            <person name="Ishii M."/>
            <person name="Ohtani R."/>
            <person name="Kanamori-Sato M."/>
            <person name="Honoki R."/>
            <person name="Miyazaki D."/>
            <person name="Mochizuki H."/>
            <person name="Umetsu J."/>
            <person name="Higashi K."/>
            <person name="Shibata D."/>
            <person name="Kamiya Y."/>
            <person name="Sato N."/>
            <person name="Nakamura Y."/>
            <person name="Tabata S."/>
            <person name="Ida S."/>
            <person name="Kurokawa K."/>
            <person name="Ohta H."/>
        </authorList>
    </citation>
    <scope>NUCLEOTIDE SEQUENCE [LARGE SCALE GENOMIC DNA]</scope>
    <source>
        <strain evidence="2 3">NIES-2285</strain>
    </source>
</reference>
<dbReference type="Pfam" id="PF04577">
    <property type="entry name" value="Glyco_transf_61"/>
    <property type="match status" value="1"/>
</dbReference>
<keyword evidence="3" id="KW-1185">Reference proteome</keyword>
<name>A0A1Y1IMW5_KLENI</name>
<feature type="domain" description="Glycosyltransferase 61 catalytic" evidence="1">
    <location>
        <begin position="328"/>
        <end position="413"/>
    </location>
</feature>
<accession>A0A1Y1IMW5</accession>
<evidence type="ECO:0000313" key="2">
    <source>
        <dbReference type="EMBL" id="GAQ90799.1"/>
    </source>
</evidence>
<protein>
    <recommendedName>
        <fullName evidence="1">Glycosyltransferase 61 catalytic domain-containing protein</fullName>
    </recommendedName>
</protein>
<dbReference type="Proteomes" id="UP000054558">
    <property type="component" value="Unassembled WGS sequence"/>
</dbReference>
<organism evidence="2 3">
    <name type="scientific">Klebsormidium nitens</name>
    <name type="common">Green alga</name>
    <name type="synonym">Ulothrix nitens</name>
    <dbReference type="NCBI Taxonomy" id="105231"/>
    <lineage>
        <taxon>Eukaryota</taxon>
        <taxon>Viridiplantae</taxon>
        <taxon>Streptophyta</taxon>
        <taxon>Klebsormidiophyceae</taxon>
        <taxon>Klebsormidiales</taxon>
        <taxon>Klebsormidiaceae</taxon>
        <taxon>Klebsormidium</taxon>
    </lineage>
</organism>
<dbReference type="EMBL" id="DF237635">
    <property type="protein sequence ID" value="GAQ90799.1"/>
    <property type="molecule type" value="Genomic_DNA"/>
</dbReference>
<evidence type="ECO:0000313" key="3">
    <source>
        <dbReference type="Proteomes" id="UP000054558"/>
    </source>
</evidence>
<evidence type="ECO:0000259" key="1">
    <source>
        <dbReference type="Pfam" id="PF04577"/>
    </source>
</evidence>
<gene>
    <name evidence="2" type="ORF">KFL_006860080</name>
</gene>
<dbReference type="InterPro" id="IPR049625">
    <property type="entry name" value="Glyco_transf_61_cat"/>
</dbReference>
<sequence length="502" mass="57136">MKMTTQSHTRLLASPFATAALVILPLLSLGFILGRSSHPGMWTPQFIQFNYKVSERIQASKSVHIKLPSGVKRHLGLDSLTLPDGRPKYSRHRCVGYHESPEWVYRKCSFHNVCYNYKARGMYYYVDPAFRWPQVFPVDQPPQTSFFSPYVAYKTNAMSGEGINPEADVWAVNNTFPESYWNVSYVPGISAIYHPVSENFNMGHYLLDDVYSIFDLLQAFELLHSPKRVQIISNLPCTAVSDAATRRTCQKFSDSFWRGISDQEVMGFEGIKAKYGGQGDIVCFEQLLIGTGNSGCIAGKHSQTIRYSRAASLWEFRNSLLRGLRIDPLRVPTEHLILIFRKSGRRGLHNVDEIFAAIRKEKRYEGLSVRVLENVEDMPIRDQLELTTRSTVVVSPPGGASSLFFFLPRGAHLIVADYWYLNATSPTTRVGTTQHMDDSLWDFITHIKTQYYDVREGEYFIPPGLDPTDNRVLRDDSEVILNLDRLFLLIDAALFDMSLPKS</sequence>
<dbReference type="GO" id="GO:0016757">
    <property type="term" value="F:glycosyltransferase activity"/>
    <property type="evidence" value="ECO:0007669"/>
    <property type="project" value="InterPro"/>
</dbReference>
<dbReference type="OMA" id="STHTCIS"/>
<dbReference type="AlphaFoldDB" id="A0A1Y1IMW5"/>
<proteinExistence type="predicted"/>